<keyword evidence="1" id="KW-1133">Transmembrane helix</keyword>
<evidence type="ECO:0000313" key="2">
    <source>
        <dbReference type="EMBL" id="PJA33001.1"/>
    </source>
</evidence>
<sequence>MLKLLTEEEREKVSHEYHLRRAIVIIMALVSILVIGIIGLLPSYILSDLRYKEAFEWDRVVDNSSLKENEAELQAWLAETNKRLEALSSKLDVDRPSDFIKKVLEQKISGISITNFSWGKVAGKVVLSVSGEASNRQALVAFKDRLSASGYFSNVALPVSDLAKDKEISFQIKFSPI</sequence>
<dbReference type="AlphaFoldDB" id="A0A2M7WSL4"/>
<dbReference type="EMBL" id="PFXF01000015">
    <property type="protein sequence ID" value="PJA33001.1"/>
    <property type="molecule type" value="Genomic_DNA"/>
</dbReference>
<protein>
    <submittedName>
        <fullName evidence="2">Uncharacterized protein</fullName>
    </submittedName>
</protein>
<evidence type="ECO:0000313" key="3">
    <source>
        <dbReference type="Proteomes" id="UP000230758"/>
    </source>
</evidence>
<dbReference type="InterPro" id="IPR007813">
    <property type="entry name" value="PilN"/>
</dbReference>
<keyword evidence="1" id="KW-0472">Membrane</keyword>
<dbReference type="Proteomes" id="UP000230758">
    <property type="component" value="Unassembled WGS sequence"/>
</dbReference>
<accession>A0A2M7WSL4</accession>
<comment type="caution">
    <text evidence="2">The sequence shown here is derived from an EMBL/GenBank/DDBJ whole genome shotgun (WGS) entry which is preliminary data.</text>
</comment>
<name>A0A2M7WSL4_9BACT</name>
<keyword evidence="1" id="KW-0812">Transmembrane</keyword>
<feature type="transmembrane region" description="Helical" evidence="1">
    <location>
        <begin position="21"/>
        <end position="45"/>
    </location>
</feature>
<evidence type="ECO:0000256" key="1">
    <source>
        <dbReference type="SAM" id="Phobius"/>
    </source>
</evidence>
<reference evidence="3" key="1">
    <citation type="submission" date="2017-09" db="EMBL/GenBank/DDBJ databases">
        <title>Depth-based differentiation of microbial function through sediment-hosted aquifers and enrichment of novel symbionts in the deep terrestrial subsurface.</title>
        <authorList>
            <person name="Probst A.J."/>
            <person name="Ladd B."/>
            <person name="Jarett J.K."/>
            <person name="Geller-Mcgrath D.E."/>
            <person name="Sieber C.M.K."/>
            <person name="Emerson J.B."/>
            <person name="Anantharaman K."/>
            <person name="Thomas B.C."/>
            <person name="Malmstrom R."/>
            <person name="Stieglmeier M."/>
            <person name="Klingl A."/>
            <person name="Woyke T."/>
            <person name="Ryan C.M."/>
            <person name="Banfield J.F."/>
        </authorList>
    </citation>
    <scope>NUCLEOTIDE SEQUENCE [LARGE SCALE GENOMIC DNA]</scope>
</reference>
<proteinExistence type="predicted"/>
<dbReference type="Pfam" id="PF05137">
    <property type="entry name" value="PilN"/>
    <property type="match status" value="1"/>
</dbReference>
<gene>
    <name evidence="2" type="ORF">CO185_01055</name>
</gene>
<organism evidence="2 3">
    <name type="scientific">Candidatus Zambryskibacteria bacterium CG_4_9_14_3_um_filter_42_15</name>
    <dbReference type="NCBI Taxonomy" id="1975112"/>
    <lineage>
        <taxon>Bacteria</taxon>
        <taxon>Candidatus Zambryskiibacteriota</taxon>
    </lineage>
</organism>